<evidence type="ECO:0000256" key="1">
    <source>
        <dbReference type="ARBA" id="ARBA00022603"/>
    </source>
</evidence>
<accession>A0A171DHD8</accession>
<keyword evidence="1" id="KW-0489">Methyltransferase</keyword>
<proteinExistence type="predicted"/>
<dbReference type="AlphaFoldDB" id="A0A171DHD8"/>
<dbReference type="PANTHER" id="PTHR12049">
    <property type="entry name" value="PROTEIN ARGININE METHYLTRANSFERASE NDUFAF7, MITOCHONDRIAL"/>
    <property type="match status" value="1"/>
</dbReference>
<evidence type="ECO:0000313" key="3">
    <source>
        <dbReference type="EMBL" id="SAY39209.1"/>
    </source>
</evidence>
<evidence type="ECO:0000256" key="2">
    <source>
        <dbReference type="ARBA" id="ARBA00022679"/>
    </source>
</evidence>
<dbReference type="PANTHER" id="PTHR12049:SF7">
    <property type="entry name" value="PROTEIN ARGININE METHYLTRANSFERASE NDUFAF7, MITOCHONDRIAL"/>
    <property type="match status" value="1"/>
</dbReference>
<evidence type="ECO:0000313" key="4">
    <source>
        <dbReference type="Proteomes" id="UP000182631"/>
    </source>
</evidence>
<gene>
    <name evidence="3" type="ORF">FLM9_1279</name>
</gene>
<dbReference type="Pfam" id="PF02636">
    <property type="entry name" value="Methyltransf_28"/>
    <property type="match status" value="1"/>
</dbReference>
<organism evidence="3 4">
    <name type="scientific">Candidatus Synechococcus spongiarum</name>
    <dbReference type="NCBI Taxonomy" id="431041"/>
    <lineage>
        <taxon>Bacteria</taxon>
        <taxon>Bacillati</taxon>
        <taxon>Cyanobacteriota</taxon>
        <taxon>Cyanophyceae</taxon>
        <taxon>Synechococcales</taxon>
        <taxon>Synechococcaceae</taxon>
        <taxon>Synechococcus</taxon>
    </lineage>
</organism>
<dbReference type="EMBL" id="FITM01000143">
    <property type="protein sequence ID" value="SAY39209.1"/>
    <property type="molecule type" value="Genomic_DNA"/>
</dbReference>
<dbReference type="InterPro" id="IPR038375">
    <property type="entry name" value="NDUFAF7_sf"/>
</dbReference>
<dbReference type="Proteomes" id="UP000182631">
    <property type="component" value="Unassembled WGS sequence"/>
</dbReference>
<dbReference type="SUPFAM" id="SSF53335">
    <property type="entry name" value="S-adenosyl-L-methionine-dependent methyltransferases"/>
    <property type="match status" value="1"/>
</dbReference>
<reference evidence="4" key="1">
    <citation type="submission" date="2016-02" db="EMBL/GenBank/DDBJ databases">
        <authorList>
            <person name="liu f."/>
        </authorList>
    </citation>
    <scope>NUCLEOTIDE SEQUENCE [LARGE SCALE GENOMIC DNA]</scope>
</reference>
<name>A0A171DHD8_9SYNE</name>
<protein>
    <submittedName>
        <fullName evidence="3">COG1565: Uncharacterized conserved protein</fullName>
    </submittedName>
</protein>
<dbReference type="GO" id="GO:0032259">
    <property type="term" value="P:methylation"/>
    <property type="evidence" value="ECO:0007669"/>
    <property type="project" value="UniProtKB-KW"/>
</dbReference>
<keyword evidence="2" id="KW-0808">Transferase</keyword>
<dbReference type="InterPro" id="IPR003788">
    <property type="entry name" value="NDUFAF7"/>
</dbReference>
<dbReference type="Gene3D" id="3.40.50.12710">
    <property type="match status" value="1"/>
</dbReference>
<sequence length="392" mass="42900">MGELGGEPCPLWLQRHLEAAGGAVPFSTYMEWVLQDPEHGYYGHGRVAFGRKGDFVTAASLGSTLATLLLPQVLQCLDALASTTEALSLVEWGPGDGGLSRDLGILLAQARPRWRQRLQVVLVEVSPALRQRQIQQLQRQPLTWRHAHPTELAAAPVTGVLLANELLDALPVERLTRGEDGWCWQWVHCPQGRLGWHLGPPLPDEIPALLEAMGIHLAGDAFPVGWSSELALSQRSWCEAAAAALQRGWLWCLDYGHNARRYYSPQRPDGTLMAYARQQAVGNPFLQPGRMDLTAHVCTDLLRHWAEGAGWTWCGEVSQGQGLLALGLARQLSRLGKADGPPLAQRLARREALLRLVDPAGLGGFRWLLFQRGCPTPAPGDLLAFQVPGGKV</sequence>
<dbReference type="GO" id="GO:0035243">
    <property type="term" value="F:protein-arginine omega-N symmetric methyltransferase activity"/>
    <property type="evidence" value="ECO:0007669"/>
    <property type="project" value="TreeGrafter"/>
</dbReference>
<dbReference type="InterPro" id="IPR029063">
    <property type="entry name" value="SAM-dependent_MTases_sf"/>
</dbReference>
<keyword evidence="4" id="KW-1185">Reference proteome</keyword>